<dbReference type="Pfam" id="PF02469">
    <property type="entry name" value="Fasciclin"/>
    <property type="match status" value="1"/>
</dbReference>
<reference evidence="2" key="2">
    <citation type="submission" date="2020-09" db="EMBL/GenBank/DDBJ databases">
        <authorList>
            <person name="Sun Q."/>
            <person name="Zhou Y."/>
        </authorList>
    </citation>
    <scope>NUCLEOTIDE SEQUENCE</scope>
    <source>
        <strain evidence="2">CGMCC 1.15290</strain>
    </source>
</reference>
<dbReference type="Gene3D" id="2.30.180.10">
    <property type="entry name" value="FAS1 domain"/>
    <property type="match status" value="2"/>
</dbReference>
<comment type="caution">
    <text evidence="2">The sequence shown here is derived from an EMBL/GenBank/DDBJ whole genome shotgun (WGS) entry which is preliminary data.</text>
</comment>
<dbReference type="AlphaFoldDB" id="A0A917J1L5"/>
<proteinExistence type="predicted"/>
<feature type="domain" description="FAS1" evidence="1">
    <location>
        <begin position="183"/>
        <end position="352"/>
    </location>
</feature>
<dbReference type="Proteomes" id="UP000627292">
    <property type="component" value="Unassembled WGS sequence"/>
</dbReference>
<dbReference type="SMART" id="SM00554">
    <property type="entry name" value="FAS1"/>
    <property type="match status" value="2"/>
</dbReference>
<dbReference type="EMBL" id="BMIB01000003">
    <property type="protein sequence ID" value="GGH69927.1"/>
    <property type="molecule type" value="Genomic_DNA"/>
</dbReference>
<name>A0A917J1L5_9BACT</name>
<dbReference type="SUPFAM" id="SSF82153">
    <property type="entry name" value="FAS1 domain"/>
    <property type="match status" value="2"/>
</dbReference>
<dbReference type="InterPro" id="IPR000782">
    <property type="entry name" value="FAS1_domain"/>
</dbReference>
<dbReference type="RefSeq" id="WP_188953197.1">
    <property type="nucleotide sequence ID" value="NZ_BMIB01000003.1"/>
</dbReference>
<protein>
    <recommendedName>
        <fullName evidence="1">FAS1 domain-containing protein</fullName>
    </recommendedName>
</protein>
<evidence type="ECO:0000259" key="1">
    <source>
        <dbReference type="PROSITE" id="PS50213"/>
    </source>
</evidence>
<evidence type="ECO:0000313" key="2">
    <source>
        <dbReference type="EMBL" id="GGH69927.1"/>
    </source>
</evidence>
<evidence type="ECO:0000313" key="3">
    <source>
        <dbReference type="Proteomes" id="UP000627292"/>
    </source>
</evidence>
<accession>A0A917J1L5</accession>
<dbReference type="InterPro" id="IPR036378">
    <property type="entry name" value="FAS1_dom_sf"/>
</dbReference>
<dbReference type="PANTHER" id="PTHR10900:SF77">
    <property type="entry name" value="FI19380P1"/>
    <property type="match status" value="1"/>
</dbReference>
<reference evidence="2" key="1">
    <citation type="journal article" date="2014" name="Int. J. Syst. Evol. Microbiol.">
        <title>Complete genome sequence of Corynebacterium casei LMG S-19264T (=DSM 44701T), isolated from a smear-ripened cheese.</title>
        <authorList>
            <consortium name="US DOE Joint Genome Institute (JGI-PGF)"/>
            <person name="Walter F."/>
            <person name="Albersmeier A."/>
            <person name="Kalinowski J."/>
            <person name="Ruckert C."/>
        </authorList>
    </citation>
    <scope>NUCLEOTIDE SEQUENCE</scope>
    <source>
        <strain evidence="2">CGMCC 1.15290</strain>
    </source>
</reference>
<keyword evidence="3" id="KW-1185">Reference proteome</keyword>
<dbReference type="InterPro" id="IPR050904">
    <property type="entry name" value="Adhesion/Biosynth-related"/>
</dbReference>
<dbReference type="PROSITE" id="PS50213">
    <property type="entry name" value="FAS1"/>
    <property type="match status" value="2"/>
</dbReference>
<gene>
    <name evidence="2" type="ORF">GCM10011379_27720</name>
</gene>
<feature type="domain" description="FAS1" evidence="1">
    <location>
        <begin position="35"/>
        <end position="179"/>
    </location>
</feature>
<dbReference type="PROSITE" id="PS51257">
    <property type="entry name" value="PROKAR_LIPOPROTEIN"/>
    <property type="match status" value="1"/>
</dbReference>
<organism evidence="2 3">
    <name type="scientific">Filimonas zeae</name>
    <dbReference type="NCBI Taxonomy" id="1737353"/>
    <lineage>
        <taxon>Bacteria</taxon>
        <taxon>Pseudomonadati</taxon>
        <taxon>Bacteroidota</taxon>
        <taxon>Chitinophagia</taxon>
        <taxon>Chitinophagales</taxon>
        <taxon>Chitinophagaceae</taxon>
        <taxon>Filimonas</taxon>
    </lineage>
</organism>
<dbReference type="GO" id="GO:0005615">
    <property type="term" value="C:extracellular space"/>
    <property type="evidence" value="ECO:0007669"/>
    <property type="project" value="TreeGrafter"/>
</dbReference>
<sequence>MRKLKYMTGFVAAVLLATSCKKDDIEPPVDTTKLPRTMAAFIQNNYDLSLLSMALQKTGLLDSLALPGSATFFAPDNNAFAAIGIGSIAAINGMNTDSLRNQLRYHLLRNRYFVSSFPSQIGYSYTSANGKPMYVSTSNLYGSGAEARQVYVNGAMVYTGAKRNIALSNGVIHLLSKPLQYNEGTVQEYITRDTSLTFFAAAMQRFNLWDGLKANSKVTVFAPDNAAFRRYGFTQDSIARMNPASYQELAFGVYPLLLQPRHIFSTDSWQIKSEQYGPNGIYFGNYVVTPDYAYNGNNNTDQANVSVLYLDVSGFYQPNDKGPAQANYKGGAARGADHLTANGIVHVIDDLLFYPELLKK</sequence>
<dbReference type="PANTHER" id="PTHR10900">
    <property type="entry name" value="PERIOSTIN-RELATED"/>
    <property type="match status" value="1"/>
</dbReference>